<sequence>MGFILDYATVSEEEDSFLELPEDEGLTVQLPWSLEACNFTESNVLIWTYDFGKFLPLGEA</sequence>
<name>A0A9W9SUS2_9EURO</name>
<protein>
    <submittedName>
        <fullName evidence="1">Uncharacterized protein</fullName>
    </submittedName>
</protein>
<evidence type="ECO:0000313" key="2">
    <source>
        <dbReference type="Proteomes" id="UP001147752"/>
    </source>
</evidence>
<evidence type="ECO:0000313" key="1">
    <source>
        <dbReference type="EMBL" id="KAJ5385068.1"/>
    </source>
</evidence>
<dbReference type="Proteomes" id="UP001147752">
    <property type="component" value="Unassembled WGS sequence"/>
</dbReference>
<proteinExistence type="predicted"/>
<organism evidence="1 2">
    <name type="scientific">Penicillium concentricum</name>
    <dbReference type="NCBI Taxonomy" id="293559"/>
    <lineage>
        <taxon>Eukaryota</taxon>
        <taxon>Fungi</taxon>
        <taxon>Dikarya</taxon>
        <taxon>Ascomycota</taxon>
        <taxon>Pezizomycotina</taxon>
        <taxon>Eurotiomycetes</taxon>
        <taxon>Eurotiomycetidae</taxon>
        <taxon>Eurotiales</taxon>
        <taxon>Aspergillaceae</taxon>
        <taxon>Penicillium</taxon>
    </lineage>
</organism>
<keyword evidence="2" id="KW-1185">Reference proteome</keyword>
<gene>
    <name evidence="1" type="ORF">N7517_002979</name>
</gene>
<dbReference type="GeneID" id="81459892"/>
<accession>A0A9W9SUS2</accession>
<comment type="caution">
    <text evidence="1">The sequence shown here is derived from an EMBL/GenBank/DDBJ whole genome shotgun (WGS) entry which is preliminary data.</text>
</comment>
<dbReference type="EMBL" id="JAPZBT010000001">
    <property type="protein sequence ID" value="KAJ5385068.1"/>
    <property type="molecule type" value="Genomic_DNA"/>
</dbReference>
<reference evidence="1" key="2">
    <citation type="journal article" date="2023" name="IMA Fungus">
        <title>Comparative genomic study of the Penicillium genus elucidates a diverse pangenome and 15 lateral gene transfer events.</title>
        <authorList>
            <person name="Petersen C."/>
            <person name="Sorensen T."/>
            <person name="Nielsen M.R."/>
            <person name="Sondergaard T.E."/>
            <person name="Sorensen J.L."/>
            <person name="Fitzpatrick D.A."/>
            <person name="Frisvad J.C."/>
            <person name="Nielsen K.L."/>
        </authorList>
    </citation>
    <scope>NUCLEOTIDE SEQUENCE</scope>
    <source>
        <strain evidence="1">IBT 3081</strain>
    </source>
</reference>
<dbReference type="AlphaFoldDB" id="A0A9W9SUS2"/>
<reference evidence="1" key="1">
    <citation type="submission" date="2022-12" db="EMBL/GenBank/DDBJ databases">
        <authorList>
            <person name="Petersen C."/>
        </authorList>
    </citation>
    <scope>NUCLEOTIDE SEQUENCE</scope>
    <source>
        <strain evidence="1">IBT 3081</strain>
    </source>
</reference>
<dbReference type="RefSeq" id="XP_056584844.1">
    <property type="nucleotide sequence ID" value="XM_056720709.1"/>
</dbReference>
<dbReference type="OrthoDB" id="10485020at2759"/>